<protein>
    <submittedName>
        <fullName evidence="1">Uncharacterized protein</fullName>
    </submittedName>
</protein>
<sequence>MCFLAVLEAGSLGSGCFHGEVLQDDGARGLVFTHSCVTPPPCVPGTVLNLPPLAPHPAGLSSPSPVTLHPCPQWGDPGHVCWGRGMLAVCIRAKQWPSQHQAGSTWTHSGGTLAAV</sequence>
<gene>
    <name evidence="1" type="ORF">MRATA1EN1_LOCUS20800</name>
</gene>
<name>A0ABN8ZEC1_RANTA</name>
<accession>A0ABN8ZEC1</accession>
<dbReference type="EMBL" id="OX459967">
    <property type="protein sequence ID" value="CAI9171838.1"/>
    <property type="molecule type" value="Genomic_DNA"/>
</dbReference>
<proteinExistence type="predicted"/>
<evidence type="ECO:0000313" key="2">
    <source>
        <dbReference type="Proteomes" id="UP001176941"/>
    </source>
</evidence>
<evidence type="ECO:0000313" key="1">
    <source>
        <dbReference type="EMBL" id="CAI9171838.1"/>
    </source>
</evidence>
<organism evidence="1 2">
    <name type="scientific">Rangifer tarandus platyrhynchus</name>
    <name type="common">Svalbard reindeer</name>
    <dbReference type="NCBI Taxonomy" id="3082113"/>
    <lineage>
        <taxon>Eukaryota</taxon>
        <taxon>Metazoa</taxon>
        <taxon>Chordata</taxon>
        <taxon>Craniata</taxon>
        <taxon>Vertebrata</taxon>
        <taxon>Euteleostomi</taxon>
        <taxon>Mammalia</taxon>
        <taxon>Eutheria</taxon>
        <taxon>Laurasiatheria</taxon>
        <taxon>Artiodactyla</taxon>
        <taxon>Ruminantia</taxon>
        <taxon>Pecora</taxon>
        <taxon>Cervidae</taxon>
        <taxon>Odocoileinae</taxon>
        <taxon>Rangifer</taxon>
    </lineage>
</organism>
<dbReference type="Proteomes" id="UP001176941">
    <property type="component" value="Chromosome 31"/>
</dbReference>
<keyword evidence="2" id="KW-1185">Reference proteome</keyword>
<reference evidence="1" key="1">
    <citation type="submission" date="2023-04" db="EMBL/GenBank/DDBJ databases">
        <authorList>
            <consortium name="ELIXIR-Norway"/>
        </authorList>
    </citation>
    <scope>NUCLEOTIDE SEQUENCE [LARGE SCALE GENOMIC DNA]</scope>
</reference>